<protein>
    <recommendedName>
        <fullName evidence="7">Endonuclease/exonuclease/phosphatase domain-containing protein</fullName>
    </recommendedName>
</protein>
<dbReference type="GO" id="GO:0046872">
    <property type="term" value="F:metal ion binding"/>
    <property type="evidence" value="ECO:0007669"/>
    <property type="project" value="UniProtKB-KW"/>
</dbReference>
<evidence type="ECO:0008006" key="7">
    <source>
        <dbReference type="Google" id="ProtNLM"/>
    </source>
</evidence>
<evidence type="ECO:0000313" key="6">
    <source>
        <dbReference type="Proteomes" id="UP000823388"/>
    </source>
</evidence>
<dbReference type="Gene3D" id="3.60.10.10">
    <property type="entry name" value="Endonuclease/exonuclease/phosphatase"/>
    <property type="match status" value="1"/>
</dbReference>
<gene>
    <name evidence="5" type="ORF">PVAP13_5NG209043</name>
</gene>
<dbReference type="Proteomes" id="UP000823388">
    <property type="component" value="Chromosome 5N"/>
</dbReference>
<keyword evidence="3" id="KW-0378">Hydrolase</keyword>
<evidence type="ECO:0000256" key="3">
    <source>
        <dbReference type="ARBA" id="ARBA00022801"/>
    </source>
</evidence>
<dbReference type="GO" id="GO:0006284">
    <property type="term" value="P:base-excision repair"/>
    <property type="evidence" value="ECO:0007669"/>
    <property type="project" value="TreeGrafter"/>
</dbReference>
<evidence type="ECO:0000313" key="5">
    <source>
        <dbReference type="EMBL" id="KAG2588181.1"/>
    </source>
</evidence>
<keyword evidence="6" id="KW-1185">Reference proteome</keyword>
<dbReference type="EMBL" id="CM029046">
    <property type="protein sequence ID" value="KAG2588181.1"/>
    <property type="molecule type" value="Genomic_DNA"/>
</dbReference>
<accession>A0A8T0RPB5</accession>
<evidence type="ECO:0000256" key="1">
    <source>
        <dbReference type="ARBA" id="ARBA00001946"/>
    </source>
</evidence>
<keyword evidence="4" id="KW-0460">Magnesium</keyword>
<reference evidence="5" key="1">
    <citation type="submission" date="2020-05" db="EMBL/GenBank/DDBJ databases">
        <title>WGS assembly of Panicum virgatum.</title>
        <authorList>
            <person name="Lovell J.T."/>
            <person name="Jenkins J."/>
            <person name="Shu S."/>
            <person name="Juenger T.E."/>
            <person name="Schmutz J."/>
        </authorList>
    </citation>
    <scope>NUCLEOTIDE SEQUENCE</scope>
    <source>
        <strain evidence="5">AP13</strain>
    </source>
</reference>
<dbReference type="GO" id="GO:0008311">
    <property type="term" value="F:double-stranded DNA 3'-5' DNA exonuclease activity"/>
    <property type="evidence" value="ECO:0007669"/>
    <property type="project" value="TreeGrafter"/>
</dbReference>
<proteinExistence type="predicted"/>
<keyword evidence="2" id="KW-0479">Metal-binding</keyword>
<dbReference type="SUPFAM" id="SSF56219">
    <property type="entry name" value="DNase I-like"/>
    <property type="match status" value="1"/>
</dbReference>
<comment type="cofactor">
    <cofactor evidence="1">
        <name>Mg(2+)</name>
        <dbReference type="ChEBI" id="CHEBI:18420"/>
    </cofactor>
</comment>
<dbReference type="GO" id="GO:0008081">
    <property type="term" value="F:phosphoric diester hydrolase activity"/>
    <property type="evidence" value="ECO:0007669"/>
    <property type="project" value="TreeGrafter"/>
</dbReference>
<dbReference type="InterPro" id="IPR004808">
    <property type="entry name" value="AP_endonuc_1"/>
</dbReference>
<dbReference type="GO" id="GO:0005634">
    <property type="term" value="C:nucleus"/>
    <property type="evidence" value="ECO:0007669"/>
    <property type="project" value="TreeGrafter"/>
</dbReference>
<evidence type="ECO:0000256" key="2">
    <source>
        <dbReference type="ARBA" id="ARBA00022723"/>
    </source>
</evidence>
<sequence length="157" mass="18073">MIDQNCVLLNWNVRGMNNPARRKVVRDLCGENRCTIIGLQETKMQYIDDAVVIDTLGPNFMRNDAVLPAVGTRGGALLAVHEDYYQILQTEVRQHSVSARLQAKTGAVDWWLTVVYGPQDEQEKIAFLHELRDFRQTITDKWLVIRDFNLIQMLTLD</sequence>
<comment type="caution">
    <text evidence="5">The sequence shown here is derived from an EMBL/GenBank/DDBJ whole genome shotgun (WGS) entry which is preliminary data.</text>
</comment>
<organism evidence="5 6">
    <name type="scientific">Panicum virgatum</name>
    <name type="common">Blackwell switchgrass</name>
    <dbReference type="NCBI Taxonomy" id="38727"/>
    <lineage>
        <taxon>Eukaryota</taxon>
        <taxon>Viridiplantae</taxon>
        <taxon>Streptophyta</taxon>
        <taxon>Embryophyta</taxon>
        <taxon>Tracheophyta</taxon>
        <taxon>Spermatophyta</taxon>
        <taxon>Magnoliopsida</taxon>
        <taxon>Liliopsida</taxon>
        <taxon>Poales</taxon>
        <taxon>Poaceae</taxon>
        <taxon>PACMAD clade</taxon>
        <taxon>Panicoideae</taxon>
        <taxon>Panicodae</taxon>
        <taxon>Paniceae</taxon>
        <taxon>Panicinae</taxon>
        <taxon>Panicum</taxon>
        <taxon>Panicum sect. Hiantes</taxon>
    </lineage>
</organism>
<dbReference type="InterPro" id="IPR036691">
    <property type="entry name" value="Endo/exonu/phosph_ase_sf"/>
</dbReference>
<evidence type="ECO:0000256" key="4">
    <source>
        <dbReference type="ARBA" id="ARBA00022842"/>
    </source>
</evidence>
<dbReference type="GO" id="GO:0003906">
    <property type="term" value="F:DNA-(apurinic or apyrimidinic site) endonuclease activity"/>
    <property type="evidence" value="ECO:0007669"/>
    <property type="project" value="TreeGrafter"/>
</dbReference>
<name>A0A8T0RPB5_PANVG</name>
<dbReference type="PANTHER" id="PTHR22748:SF19">
    <property type="entry name" value="ENDONUCLEASE_EXONUCLEASE_PHOSPHATASE DOMAIN-CONTAINING PROTEIN"/>
    <property type="match status" value="1"/>
</dbReference>
<dbReference type="AlphaFoldDB" id="A0A8T0RPB5"/>
<dbReference type="PANTHER" id="PTHR22748">
    <property type="entry name" value="AP ENDONUCLEASE"/>
    <property type="match status" value="1"/>
</dbReference>